<dbReference type="Pfam" id="PF08376">
    <property type="entry name" value="NIT"/>
    <property type="match status" value="1"/>
</dbReference>
<dbReference type="InterPro" id="IPR013587">
    <property type="entry name" value="Nitrate/nitrite_sensing"/>
</dbReference>
<evidence type="ECO:0000259" key="8">
    <source>
        <dbReference type="SMART" id="SM00387"/>
    </source>
</evidence>
<dbReference type="Gene3D" id="3.30.565.10">
    <property type="entry name" value="Histidine kinase-like ATPase, C-terminal domain"/>
    <property type="match status" value="1"/>
</dbReference>
<evidence type="ECO:0000256" key="6">
    <source>
        <dbReference type="SAM" id="MobiDB-lite"/>
    </source>
</evidence>
<dbReference type="RefSeq" id="WP_145791079.1">
    <property type="nucleotide sequence ID" value="NZ_BAAABR010000029.1"/>
</dbReference>
<evidence type="ECO:0000256" key="4">
    <source>
        <dbReference type="ARBA" id="ARBA00022679"/>
    </source>
</evidence>
<evidence type="ECO:0000256" key="7">
    <source>
        <dbReference type="SAM" id="Phobius"/>
    </source>
</evidence>
<gene>
    <name evidence="9" type="ORF">FB465_3071</name>
</gene>
<dbReference type="SMART" id="SM00387">
    <property type="entry name" value="HATPase_c"/>
    <property type="match status" value="1"/>
</dbReference>
<dbReference type="InterPro" id="IPR003594">
    <property type="entry name" value="HATPase_dom"/>
</dbReference>
<feature type="compositionally biased region" description="Basic and acidic residues" evidence="6">
    <location>
        <begin position="734"/>
        <end position="752"/>
    </location>
</feature>
<feature type="compositionally biased region" description="Polar residues" evidence="6">
    <location>
        <begin position="643"/>
        <end position="659"/>
    </location>
</feature>
<keyword evidence="10" id="KW-1185">Reference proteome</keyword>
<evidence type="ECO:0000256" key="1">
    <source>
        <dbReference type="ARBA" id="ARBA00000085"/>
    </source>
</evidence>
<proteinExistence type="predicted"/>
<dbReference type="EC" id="2.7.13.3" evidence="2"/>
<dbReference type="PANTHER" id="PTHR45436">
    <property type="entry name" value="SENSOR HISTIDINE KINASE YKOH"/>
    <property type="match status" value="1"/>
</dbReference>
<dbReference type="PANTHER" id="PTHR45436:SF5">
    <property type="entry name" value="SENSOR HISTIDINE KINASE TRCS"/>
    <property type="match status" value="1"/>
</dbReference>
<dbReference type="Gene3D" id="6.10.340.10">
    <property type="match status" value="1"/>
</dbReference>
<dbReference type="GO" id="GO:0000160">
    <property type="term" value="P:phosphorelay signal transduction system"/>
    <property type="evidence" value="ECO:0007669"/>
    <property type="project" value="TreeGrafter"/>
</dbReference>
<feature type="transmembrane region" description="Helical" evidence="7">
    <location>
        <begin position="12"/>
        <end position="32"/>
    </location>
</feature>
<dbReference type="EMBL" id="VIVR01000001">
    <property type="protein sequence ID" value="TWE18024.1"/>
    <property type="molecule type" value="Genomic_DNA"/>
</dbReference>
<dbReference type="InterPro" id="IPR036890">
    <property type="entry name" value="HATPase_C_sf"/>
</dbReference>
<dbReference type="Proteomes" id="UP000318416">
    <property type="component" value="Unassembled WGS sequence"/>
</dbReference>
<feature type="region of interest" description="Disordered" evidence="6">
    <location>
        <begin position="631"/>
        <end position="752"/>
    </location>
</feature>
<keyword evidence="7" id="KW-0472">Membrane</keyword>
<evidence type="ECO:0000256" key="2">
    <source>
        <dbReference type="ARBA" id="ARBA00012438"/>
    </source>
</evidence>
<protein>
    <recommendedName>
        <fullName evidence="2">histidine kinase</fullName>
        <ecNumber evidence="2">2.7.13.3</ecNumber>
    </recommendedName>
</protein>
<evidence type="ECO:0000313" key="10">
    <source>
        <dbReference type="Proteomes" id="UP000318416"/>
    </source>
</evidence>
<reference evidence="9 10" key="1">
    <citation type="submission" date="2019-06" db="EMBL/GenBank/DDBJ databases">
        <title>Sequencing the genomes of 1000 actinobacteria strains.</title>
        <authorList>
            <person name="Klenk H.-P."/>
        </authorList>
    </citation>
    <scope>NUCLEOTIDE SEQUENCE [LARGE SCALE GENOMIC DNA]</scope>
    <source>
        <strain evidence="9 10">DSM 41649</strain>
    </source>
</reference>
<organism evidence="9 10">
    <name type="scientific">Kitasatospora atroaurantiaca</name>
    <dbReference type="NCBI Taxonomy" id="285545"/>
    <lineage>
        <taxon>Bacteria</taxon>
        <taxon>Bacillati</taxon>
        <taxon>Actinomycetota</taxon>
        <taxon>Actinomycetes</taxon>
        <taxon>Kitasatosporales</taxon>
        <taxon>Streptomycetaceae</taxon>
        <taxon>Kitasatospora</taxon>
    </lineage>
</organism>
<dbReference type="SUPFAM" id="SSF55874">
    <property type="entry name" value="ATPase domain of HSP90 chaperone/DNA topoisomerase II/histidine kinase"/>
    <property type="match status" value="1"/>
</dbReference>
<sequence length="752" mass="80771">MRKRLGTPTIRTRITTLVLIPIVALVALWGFAVVSMTGDLRALIRLEGVYQYFGTPVDTALGQIQIERRMASEYLGSGWDQNLLAEFTTQQHATDEAVRAMHAAAVNPDHRGELSGEQRSRLDRMVKAADGLAALRRGVVTRQIPWDEAVTGYTAIVEPGFEVQSALTALQAGQLAREAQVVIELVRVREYVSREDAMGSGARAAGGFSPAQARAFAATVEDRRVFQRTYVPALPADSRAAFDAFAQDSRYTALVDAEDKTLADGGRSISRESWRGTMDPAVHRYMELCSQAALNSAARGRAYATDELTRAALVGGAGLVAVVFSIWYSIRTGRRITQRLLRLRASANLLAGSRLPSVMRRLSAGEVVDVEAEAPPLTFGADEIGDVGRAFNDARRAAVEAAVEQARLRRGISGVFLNIARRSQSLVHRQLKLLDAMERRVTDPDELADLFRVDHLTTRMRRHAEGLIILSGAAPGRMWRKPVPLVDVIGSAVGGVEDYQRVVIPPMPKVAVVGAVVADLVHLVAELVENATVFSPPQTKVGMRVGEAAGGCVLEIDDRGLGMDPDELAAANLSLAEPRDFDPAQTERLGLFVVGRLARRHGIEVTLCRSPYGGTTAVVFLPGAVLAEEELPPEPEELPVAAQSPTVQSLTVVPSSEAGTGTAVLPMRRRQPAPDPDPAAAPAAPTGLPTRVRQASLAPQLRAAPGRAAGEGEGEAEEVSPEQLGAIFGAFQRGLDRGRSEAPTDDQKGEQE</sequence>
<dbReference type="GO" id="GO:0004673">
    <property type="term" value="F:protein histidine kinase activity"/>
    <property type="evidence" value="ECO:0007669"/>
    <property type="project" value="UniProtKB-EC"/>
</dbReference>
<dbReference type="InterPro" id="IPR050428">
    <property type="entry name" value="TCS_sensor_his_kinase"/>
</dbReference>
<dbReference type="Pfam" id="PF02518">
    <property type="entry name" value="HATPase_c"/>
    <property type="match status" value="1"/>
</dbReference>
<evidence type="ECO:0000256" key="3">
    <source>
        <dbReference type="ARBA" id="ARBA00022553"/>
    </source>
</evidence>
<accession>A0A561ER04</accession>
<dbReference type="AlphaFoldDB" id="A0A561ER04"/>
<evidence type="ECO:0000256" key="5">
    <source>
        <dbReference type="ARBA" id="ARBA00022777"/>
    </source>
</evidence>
<keyword evidence="5 9" id="KW-0418">Kinase</keyword>
<keyword evidence="3" id="KW-0597">Phosphoprotein</keyword>
<evidence type="ECO:0000313" key="9">
    <source>
        <dbReference type="EMBL" id="TWE18024.1"/>
    </source>
</evidence>
<feature type="domain" description="Histidine kinase/HSP90-like ATPase" evidence="8">
    <location>
        <begin position="515"/>
        <end position="625"/>
    </location>
</feature>
<name>A0A561ER04_9ACTN</name>
<comment type="caution">
    <text evidence="9">The sequence shown here is derived from an EMBL/GenBank/DDBJ whole genome shotgun (WGS) entry which is preliminary data.</text>
</comment>
<keyword evidence="4" id="KW-0808">Transferase</keyword>
<dbReference type="OrthoDB" id="4652229at2"/>
<comment type="catalytic activity">
    <reaction evidence="1">
        <text>ATP + protein L-histidine = ADP + protein N-phospho-L-histidine.</text>
        <dbReference type="EC" id="2.7.13.3"/>
    </reaction>
</comment>
<dbReference type="GO" id="GO:0005886">
    <property type="term" value="C:plasma membrane"/>
    <property type="evidence" value="ECO:0007669"/>
    <property type="project" value="TreeGrafter"/>
</dbReference>
<keyword evidence="7" id="KW-1133">Transmembrane helix</keyword>
<keyword evidence="7" id="KW-0812">Transmembrane</keyword>